<evidence type="ECO:0000313" key="3">
    <source>
        <dbReference type="EMBL" id="KMQ71309.1"/>
    </source>
</evidence>
<proteinExistence type="predicted"/>
<dbReference type="AlphaFoldDB" id="A0A0J7IZS4"/>
<keyword evidence="1" id="KW-1133">Transmembrane helix</keyword>
<dbReference type="STRING" id="1304281.ACM44_07880"/>
<dbReference type="Proteomes" id="UP000035900">
    <property type="component" value="Unassembled WGS sequence"/>
</dbReference>
<sequence length="152" mass="17782">MKTFLNIVYWFLIVIALIQFIPVDRTNKPIDQKINFVSVFQTPKNVQEILKKACYDCHSNETVYPKYAFVAPISWSIKHHINEGREHLNFSEWANYNQDLKKSMLENSAKSIKSYSMPMPGYIAQHSEANLTKAERVLLVNYFEEILKSGKY</sequence>
<organism evidence="3 4">
    <name type="scientific">Chryseobacterium koreense CCUG 49689</name>
    <dbReference type="NCBI Taxonomy" id="1304281"/>
    <lineage>
        <taxon>Bacteria</taxon>
        <taxon>Pseudomonadati</taxon>
        <taxon>Bacteroidota</taxon>
        <taxon>Flavobacteriia</taxon>
        <taxon>Flavobacteriales</taxon>
        <taxon>Weeksellaceae</taxon>
        <taxon>Chryseobacterium group</taxon>
        <taxon>Chryseobacterium</taxon>
    </lineage>
</organism>
<feature type="transmembrane region" description="Helical" evidence="1">
    <location>
        <begin position="6"/>
        <end position="23"/>
    </location>
</feature>
<feature type="domain" description="Haem-binding" evidence="2">
    <location>
        <begin position="12"/>
        <end position="147"/>
    </location>
</feature>
<comment type="caution">
    <text evidence="3">The sequence shown here is derived from an EMBL/GenBank/DDBJ whole genome shotgun (WGS) entry which is preliminary data.</text>
</comment>
<reference evidence="3 4" key="1">
    <citation type="journal article" date="2004" name="Int. J. Syst. Evol. Microbiol.">
        <title>Kaistella koreensis gen. nov., sp. nov., a novel member of the Chryseobacterium-Bergeyella-Riemerella branch.</title>
        <authorList>
            <person name="Kim M.K."/>
            <person name="Im W.T."/>
            <person name="Shin Y.K."/>
            <person name="Lim J.H."/>
            <person name="Kim S.H."/>
            <person name="Lee B.C."/>
            <person name="Park M.Y."/>
            <person name="Lee K.Y."/>
            <person name="Lee S.T."/>
        </authorList>
    </citation>
    <scope>NUCLEOTIDE SEQUENCE [LARGE SCALE GENOMIC DNA]</scope>
    <source>
        <strain evidence="3 4">CCUG 49689</strain>
    </source>
</reference>
<evidence type="ECO:0000313" key="4">
    <source>
        <dbReference type="Proteomes" id="UP000035900"/>
    </source>
</evidence>
<dbReference type="EMBL" id="LFNG01000009">
    <property type="protein sequence ID" value="KMQ71309.1"/>
    <property type="molecule type" value="Genomic_DNA"/>
</dbReference>
<gene>
    <name evidence="3" type="ORF">ACM44_07880</name>
</gene>
<name>A0A0J7IZS4_9FLAO</name>
<keyword evidence="4" id="KW-1185">Reference proteome</keyword>
<dbReference type="SMART" id="SM01235">
    <property type="entry name" value="Haem_bd"/>
    <property type="match status" value="1"/>
</dbReference>
<dbReference type="Pfam" id="PF14376">
    <property type="entry name" value="Haem_bd"/>
    <property type="match status" value="1"/>
</dbReference>
<dbReference type="RefSeq" id="WP_048499476.1">
    <property type="nucleotide sequence ID" value="NZ_LFNG01000009.1"/>
</dbReference>
<evidence type="ECO:0000259" key="2">
    <source>
        <dbReference type="SMART" id="SM01235"/>
    </source>
</evidence>
<dbReference type="InterPro" id="IPR025992">
    <property type="entry name" value="Haem-bd"/>
</dbReference>
<keyword evidence="1" id="KW-0472">Membrane</keyword>
<dbReference type="PATRIC" id="fig|1304281.5.peg.1684"/>
<protein>
    <submittedName>
        <fullName evidence="3">Cytochrome C</fullName>
    </submittedName>
</protein>
<evidence type="ECO:0000256" key="1">
    <source>
        <dbReference type="SAM" id="Phobius"/>
    </source>
</evidence>
<accession>A0A0J7IZS4</accession>
<dbReference type="OrthoDB" id="196738at2"/>
<keyword evidence="1" id="KW-0812">Transmembrane</keyword>